<accession>A0A238WUU9</accession>
<dbReference type="SUPFAM" id="SSF56300">
    <property type="entry name" value="Metallo-dependent phosphatases"/>
    <property type="match status" value="1"/>
</dbReference>
<reference evidence="2 3" key="1">
    <citation type="submission" date="2017-06" db="EMBL/GenBank/DDBJ databases">
        <authorList>
            <person name="Kim H.J."/>
            <person name="Triplett B.A."/>
        </authorList>
    </citation>
    <scope>NUCLEOTIDE SEQUENCE [LARGE SCALE GENOMIC DNA]</scope>
    <source>
        <strain evidence="2 3">DSM 29052</strain>
    </source>
</reference>
<dbReference type="Gene3D" id="3.60.21.10">
    <property type="match status" value="1"/>
</dbReference>
<protein>
    <submittedName>
        <fullName evidence="2">Serine/threonine protein phosphatase 1</fullName>
    </submittedName>
</protein>
<dbReference type="OrthoDB" id="9807890at2"/>
<dbReference type="Proteomes" id="UP000198417">
    <property type="component" value="Unassembled WGS sequence"/>
</dbReference>
<dbReference type="GO" id="GO:0110154">
    <property type="term" value="P:RNA decapping"/>
    <property type="evidence" value="ECO:0007669"/>
    <property type="project" value="TreeGrafter"/>
</dbReference>
<dbReference type="RefSeq" id="WP_089270374.1">
    <property type="nucleotide sequence ID" value="NZ_FZNN01000007.1"/>
</dbReference>
<dbReference type="PANTHER" id="PTHR42850:SF4">
    <property type="entry name" value="ZINC-DEPENDENT ENDOPOLYPHOSPHATASE"/>
    <property type="match status" value="1"/>
</dbReference>
<dbReference type="GO" id="GO:0016791">
    <property type="term" value="F:phosphatase activity"/>
    <property type="evidence" value="ECO:0007669"/>
    <property type="project" value="TreeGrafter"/>
</dbReference>
<dbReference type="PRINTS" id="PR00114">
    <property type="entry name" value="STPHPHTASE"/>
</dbReference>
<dbReference type="InterPro" id="IPR029052">
    <property type="entry name" value="Metallo-depent_PP-like"/>
</dbReference>
<proteinExistence type="predicted"/>
<dbReference type="GO" id="GO:0005737">
    <property type="term" value="C:cytoplasm"/>
    <property type="evidence" value="ECO:0007669"/>
    <property type="project" value="TreeGrafter"/>
</dbReference>
<dbReference type="Pfam" id="PF00149">
    <property type="entry name" value="Metallophos"/>
    <property type="match status" value="1"/>
</dbReference>
<name>A0A238WUU9_9RHOB</name>
<dbReference type="InterPro" id="IPR004843">
    <property type="entry name" value="Calcineurin-like_PHP"/>
</dbReference>
<evidence type="ECO:0000313" key="3">
    <source>
        <dbReference type="Proteomes" id="UP000198417"/>
    </source>
</evidence>
<evidence type="ECO:0000259" key="1">
    <source>
        <dbReference type="Pfam" id="PF00149"/>
    </source>
</evidence>
<dbReference type="PANTHER" id="PTHR42850">
    <property type="entry name" value="METALLOPHOSPHOESTERASE"/>
    <property type="match status" value="1"/>
</dbReference>
<dbReference type="InterPro" id="IPR006186">
    <property type="entry name" value="Ser/Thr-sp_prot-phosphatase"/>
</dbReference>
<sequence length="247" mass="27487">MRFFFRKCAPKPTFDSPLVPEVPFFAVGDVHGCLDLLLSLLHKLGETGHPDAKLILVGDYVDRGEQSREVLELLQSMQSEHPGEIICLMGNHERMLLDFLDDPVRHGPRWLATGGLQTLASYRIAAVSQNSGQEAWVTIRDKFREALGPTEKWLRELPLIWRTGNVAVVHAAAQPSQPIGEQDDKVLLWGHRDFAKIPRGDGIWVVHGHTITDCPQPLQGRIALDTGAYATGRLTAALVEQGSVRFF</sequence>
<gene>
    <name evidence="2" type="ORF">SAMN06265370_107138</name>
</gene>
<organism evidence="2 3">
    <name type="scientific">Puniceibacterium sediminis</name>
    <dbReference type="NCBI Taxonomy" id="1608407"/>
    <lineage>
        <taxon>Bacteria</taxon>
        <taxon>Pseudomonadati</taxon>
        <taxon>Pseudomonadota</taxon>
        <taxon>Alphaproteobacteria</taxon>
        <taxon>Rhodobacterales</taxon>
        <taxon>Paracoccaceae</taxon>
        <taxon>Puniceibacterium</taxon>
    </lineage>
</organism>
<dbReference type="EMBL" id="FZNN01000007">
    <property type="protein sequence ID" value="SNR50168.1"/>
    <property type="molecule type" value="Genomic_DNA"/>
</dbReference>
<evidence type="ECO:0000313" key="2">
    <source>
        <dbReference type="EMBL" id="SNR50168.1"/>
    </source>
</evidence>
<dbReference type="AlphaFoldDB" id="A0A238WUU9"/>
<keyword evidence="3" id="KW-1185">Reference proteome</keyword>
<feature type="domain" description="Calcineurin-like phosphoesterase" evidence="1">
    <location>
        <begin position="23"/>
        <end position="210"/>
    </location>
</feature>
<dbReference type="GO" id="GO:0008803">
    <property type="term" value="F:bis(5'-nucleosyl)-tetraphosphatase (symmetrical) activity"/>
    <property type="evidence" value="ECO:0007669"/>
    <property type="project" value="TreeGrafter"/>
</dbReference>
<dbReference type="InterPro" id="IPR050126">
    <property type="entry name" value="Ap4A_hydrolase"/>
</dbReference>